<dbReference type="Proteomes" id="UP000604825">
    <property type="component" value="Unassembled WGS sequence"/>
</dbReference>
<comment type="caution">
    <text evidence="2">The sequence shown here is derived from an EMBL/GenBank/DDBJ whole genome shotgun (WGS) entry which is preliminary data.</text>
</comment>
<dbReference type="EMBL" id="CAJGYO010000009">
    <property type="protein sequence ID" value="CAD6252360.1"/>
    <property type="molecule type" value="Genomic_DNA"/>
</dbReference>
<evidence type="ECO:0000256" key="1">
    <source>
        <dbReference type="SAM" id="MobiDB-lite"/>
    </source>
</evidence>
<evidence type="ECO:0000313" key="2">
    <source>
        <dbReference type="EMBL" id="CAD6252360.1"/>
    </source>
</evidence>
<organism evidence="2 3">
    <name type="scientific">Miscanthus lutarioriparius</name>
    <dbReference type="NCBI Taxonomy" id="422564"/>
    <lineage>
        <taxon>Eukaryota</taxon>
        <taxon>Viridiplantae</taxon>
        <taxon>Streptophyta</taxon>
        <taxon>Embryophyta</taxon>
        <taxon>Tracheophyta</taxon>
        <taxon>Spermatophyta</taxon>
        <taxon>Magnoliopsida</taxon>
        <taxon>Liliopsida</taxon>
        <taxon>Poales</taxon>
        <taxon>Poaceae</taxon>
        <taxon>PACMAD clade</taxon>
        <taxon>Panicoideae</taxon>
        <taxon>Andropogonodae</taxon>
        <taxon>Andropogoneae</taxon>
        <taxon>Saccharinae</taxon>
        <taxon>Miscanthus</taxon>
    </lineage>
</organism>
<evidence type="ECO:0000313" key="3">
    <source>
        <dbReference type="Proteomes" id="UP000604825"/>
    </source>
</evidence>
<reference evidence="2" key="1">
    <citation type="submission" date="2020-10" db="EMBL/GenBank/DDBJ databases">
        <authorList>
            <person name="Han B."/>
            <person name="Lu T."/>
            <person name="Zhao Q."/>
            <person name="Huang X."/>
            <person name="Zhao Y."/>
        </authorList>
    </citation>
    <scope>NUCLEOTIDE SEQUENCE</scope>
</reference>
<accession>A0A811Q8R0</accession>
<dbReference type="AlphaFoldDB" id="A0A811Q8R0"/>
<name>A0A811Q8R0_9POAL</name>
<protein>
    <submittedName>
        <fullName evidence="2">Uncharacterized protein</fullName>
    </submittedName>
</protein>
<feature type="region of interest" description="Disordered" evidence="1">
    <location>
        <begin position="118"/>
        <end position="138"/>
    </location>
</feature>
<proteinExistence type="predicted"/>
<feature type="region of interest" description="Disordered" evidence="1">
    <location>
        <begin position="71"/>
        <end position="98"/>
    </location>
</feature>
<gene>
    <name evidence="2" type="ORF">NCGR_LOCUS36015</name>
</gene>
<sequence length="138" mass="15226">MQQVYVPKKVEIPIVPPPRARPQSVITIGSMEAPVTNLDGPIVIEEILDLSKMKLLKMFLELKRRNVSKEIPKAPESAKSTSESAEMTPAVPGASKVSSDDFSTTVAALVGMEVPEVPDEEMVDYEPTPKRVERTPRR</sequence>
<keyword evidence="3" id="KW-1185">Reference proteome</keyword>
<feature type="compositionally biased region" description="Basic and acidic residues" evidence="1">
    <location>
        <begin position="127"/>
        <end position="138"/>
    </location>
</feature>